<evidence type="ECO:0000256" key="5">
    <source>
        <dbReference type="ARBA" id="ARBA00023110"/>
    </source>
</evidence>
<proteinExistence type="inferred from homology"/>
<accession>A0AA86AL78</accession>
<organism evidence="11 12">
    <name type="scientific">Sulfurospirillum multivorans (strain DM 12446 / JCM 15788 / NBRC 109480)</name>
    <dbReference type="NCBI Taxonomy" id="1150621"/>
    <lineage>
        <taxon>Bacteria</taxon>
        <taxon>Pseudomonadati</taxon>
        <taxon>Campylobacterota</taxon>
        <taxon>Epsilonproteobacteria</taxon>
        <taxon>Campylobacterales</taxon>
        <taxon>Sulfurospirillaceae</taxon>
        <taxon>Sulfurospirillum</taxon>
    </lineage>
</organism>
<protein>
    <recommendedName>
        <fullName evidence="9">peptidylprolyl isomerase</fullName>
        <ecNumber evidence="9">5.2.1.8</ecNumber>
    </recommendedName>
</protein>
<dbReference type="Proteomes" id="UP000019322">
    <property type="component" value="Chromosome"/>
</dbReference>
<feature type="domain" description="PPIase FKBP-type" evidence="10">
    <location>
        <begin position="6"/>
        <end position="97"/>
    </location>
</feature>
<evidence type="ECO:0000256" key="9">
    <source>
        <dbReference type="PROSITE-ProRule" id="PRU00277"/>
    </source>
</evidence>
<dbReference type="EC" id="5.2.1.8" evidence="9"/>
<dbReference type="AlphaFoldDB" id="A0AA86AL78"/>
<comment type="subcellular location">
    <subcellularLocation>
        <location evidence="2">Cytoplasm</location>
    </subcellularLocation>
</comment>
<dbReference type="InterPro" id="IPR001179">
    <property type="entry name" value="PPIase_FKBP_dom"/>
</dbReference>
<comment type="function">
    <text evidence="8">Also involved in hydrogenase metallocenter assembly, probably by participating in the nickel insertion step. This function in hydrogenase biosynthesis requires chaperone activity and the presence of the metal-binding domain, but not PPIase activity.</text>
</comment>
<evidence type="ECO:0000256" key="4">
    <source>
        <dbReference type="ARBA" id="ARBA00022490"/>
    </source>
</evidence>
<keyword evidence="6" id="KW-0143">Chaperone</keyword>
<sequence length="166" mass="18674">MIITKNCLVTLDYTVFDTENNLLDSGVTPLVYLHGGYGDVFEKIEKTLEGKSVGESIHIQLSPKEAFGEYKQEFVLIEERTMFEDDLEVGQNVEMVFSEDDESEIMLTYAVVEILEDRVILDANHPLSGLSIIFDGTVIGVRDATSDEIEKRLLGNEEESLVAYQD</sequence>
<dbReference type="InterPro" id="IPR046357">
    <property type="entry name" value="PPIase_dom_sf"/>
</dbReference>
<dbReference type="GO" id="GO:0003755">
    <property type="term" value="F:peptidyl-prolyl cis-trans isomerase activity"/>
    <property type="evidence" value="ECO:0007669"/>
    <property type="project" value="UniProtKB-KW"/>
</dbReference>
<dbReference type="KEGG" id="smul:SMUL_1601"/>
<evidence type="ECO:0000256" key="2">
    <source>
        <dbReference type="ARBA" id="ARBA00004496"/>
    </source>
</evidence>
<dbReference type="GO" id="GO:0005737">
    <property type="term" value="C:cytoplasm"/>
    <property type="evidence" value="ECO:0007669"/>
    <property type="project" value="UniProtKB-SubCell"/>
</dbReference>
<keyword evidence="7 9" id="KW-0413">Isomerase</keyword>
<dbReference type="PANTHER" id="PTHR47861:SF3">
    <property type="entry name" value="FKBP-TYPE PEPTIDYL-PROLYL CIS-TRANS ISOMERASE SLYD"/>
    <property type="match status" value="1"/>
</dbReference>
<evidence type="ECO:0000313" key="11">
    <source>
        <dbReference type="EMBL" id="AHJ12860.1"/>
    </source>
</evidence>
<dbReference type="SUPFAM" id="SSF54534">
    <property type="entry name" value="FKBP-like"/>
    <property type="match status" value="1"/>
</dbReference>
<evidence type="ECO:0000256" key="1">
    <source>
        <dbReference type="ARBA" id="ARBA00000971"/>
    </source>
</evidence>
<evidence type="ECO:0000313" key="12">
    <source>
        <dbReference type="Proteomes" id="UP000019322"/>
    </source>
</evidence>
<dbReference type="PROSITE" id="PS50059">
    <property type="entry name" value="FKBP_PPIASE"/>
    <property type="match status" value="1"/>
</dbReference>
<reference evidence="11 12" key="1">
    <citation type="journal article" date="2014" name="Environ. Microbiol.">
        <title>Insights into organohalide respiration and the versatile catabolism of Sulfurospirillum multivorans gained from comparative genomics and physiological studies.</title>
        <authorList>
            <person name="Goris T."/>
            <person name="Schubert T."/>
            <person name="Gadkari J."/>
            <person name="Wubet T."/>
            <person name="Tarkka M."/>
            <person name="Buscot F."/>
            <person name="Adrian L."/>
            <person name="Diekert G."/>
        </authorList>
    </citation>
    <scope>NUCLEOTIDE SEQUENCE [LARGE SCALE GENOMIC DNA]</scope>
    <source>
        <strain evidence="12">DM 12446 / JCM 15788 / NBRC 109480</strain>
    </source>
</reference>
<comment type="catalytic activity">
    <reaction evidence="1 9">
        <text>[protein]-peptidylproline (omega=180) = [protein]-peptidylproline (omega=0)</text>
        <dbReference type="Rhea" id="RHEA:16237"/>
        <dbReference type="Rhea" id="RHEA-COMP:10747"/>
        <dbReference type="Rhea" id="RHEA-COMP:10748"/>
        <dbReference type="ChEBI" id="CHEBI:83833"/>
        <dbReference type="ChEBI" id="CHEBI:83834"/>
        <dbReference type="EC" id="5.2.1.8"/>
    </reaction>
</comment>
<keyword evidence="4" id="KW-0963">Cytoplasm</keyword>
<keyword evidence="5 9" id="KW-0697">Rotamase</keyword>
<evidence type="ECO:0000256" key="8">
    <source>
        <dbReference type="ARBA" id="ARBA00037071"/>
    </source>
</evidence>
<dbReference type="RefSeq" id="WP_025344731.1">
    <property type="nucleotide sequence ID" value="NZ_CP007201.1"/>
</dbReference>
<evidence type="ECO:0000256" key="7">
    <source>
        <dbReference type="ARBA" id="ARBA00023235"/>
    </source>
</evidence>
<gene>
    <name evidence="11" type="ORF">SMUL_1601</name>
</gene>
<dbReference type="PANTHER" id="PTHR47861">
    <property type="entry name" value="FKBP-TYPE PEPTIDYL-PROLYL CIS-TRANS ISOMERASE SLYD"/>
    <property type="match status" value="1"/>
</dbReference>
<comment type="similarity">
    <text evidence="3">Belongs to the FKBP-type PPIase family.</text>
</comment>
<dbReference type="GO" id="GO:0042026">
    <property type="term" value="P:protein refolding"/>
    <property type="evidence" value="ECO:0007669"/>
    <property type="project" value="UniProtKB-ARBA"/>
</dbReference>
<dbReference type="Gene3D" id="3.10.50.40">
    <property type="match status" value="1"/>
</dbReference>
<name>A0AA86AL78_SULMK</name>
<evidence type="ECO:0000256" key="6">
    <source>
        <dbReference type="ARBA" id="ARBA00023186"/>
    </source>
</evidence>
<evidence type="ECO:0000256" key="3">
    <source>
        <dbReference type="ARBA" id="ARBA00006577"/>
    </source>
</evidence>
<evidence type="ECO:0000259" key="10">
    <source>
        <dbReference type="PROSITE" id="PS50059"/>
    </source>
</evidence>
<dbReference type="EMBL" id="CP007201">
    <property type="protein sequence ID" value="AHJ12860.1"/>
    <property type="molecule type" value="Genomic_DNA"/>
</dbReference>